<dbReference type="Gene3D" id="3.30.2350.20">
    <property type="entry name" value="TruD, catalytic domain"/>
    <property type="match status" value="2"/>
</dbReference>
<evidence type="ECO:0000256" key="1">
    <source>
        <dbReference type="ARBA" id="ARBA00007953"/>
    </source>
</evidence>
<dbReference type="Proteomes" id="UP001521116">
    <property type="component" value="Unassembled WGS sequence"/>
</dbReference>
<comment type="similarity">
    <text evidence="1">Belongs to the pseudouridine synthase TruD family.</text>
</comment>
<dbReference type="SUPFAM" id="SSF55120">
    <property type="entry name" value="Pseudouridine synthase"/>
    <property type="match status" value="1"/>
</dbReference>
<keyword evidence="7" id="KW-1185">Reference proteome</keyword>
<dbReference type="InterPro" id="IPR001656">
    <property type="entry name" value="PsdUridine_synth_TruD"/>
</dbReference>
<feature type="domain" description="TRUD" evidence="5">
    <location>
        <begin position="375"/>
        <end position="652"/>
    </location>
</feature>
<evidence type="ECO:0000256" key="2">
    <source>
        <dbReference type="ARBA" id="ARBA00022694"/>
    </source>
</evidence>
<evidence type="ECO:0000313" key="6">
    <source>
        <dbReference type="EMBL" id="KAL1637832.1"/>
    </source>
</evidence>
<dbReference type="InterPro" id="IPR042214">
    <property type="entry name" value="TruD_catalytic"/>
</dbReference>
<proteinExistence type="inferred from homology"/>
<dbReference type="EMBL" id="JAJVDC020000002">
    <property type="protein sequence ID" value="KAL1637832.1"/>
    <property type="molecule type" value="Genomic_DNA"/>
</dbReference>
<dbReference type="InterPro" id="IPR020103">
    <property type="entry name" value="PsdUridine_synth_cat_dom_sf"/>
</dbReference>
<dbReference type="NCBIfam" id="TIGR00094">
    <property type="entry name" value="tRNA_TruD_broad"/>
    <property type="match status" value="1"/>
</dbReference>
<dbReference type="PANTHER" id="PTHR13326:SF21">
    <property type="entry name" value="PSEUDOURIDYLATE SYNTHASE PUS7L"/>
    <property type="match status" value="1"/>
</dbReference>
<dbReference type="PROSITE" id="PS01268">
    <property type="entry name" value="UPF0024"/>
    <property type="match status" value="1"/>
</dbReference>
<sequence length="752" mass="83502">MADREPENNEVDRPSKRQKLSGNEGATTDAAMPDAPAPVAAGTASAADVDASEKSALQEQTDKEKSFGITAFVNSTIPGFSGILKQRYVDFMVHEIMPDGRVCHLEDDVGMTAKGAEKRSEADKENSKLSGELVEEASKISEEDRDVLHEIFGEEKTKFILNLNKTVILNPNRKAGQFKPVVSNPIDDKMQRQRAHEAIRNIFAGRLVTTTQDENSIKVGAVGLAKQNGDNRNNQPHRQSWDEMGGDQLHFTLYKENKDTMELINHLVTSLKTTNKKFGFAGTKDRRAVTVQRVSVKRVRPEQIASVARGLFNARIGSIAYKPYSISLGDHSGNQFTITLRDCHFQGEDGMDITQRVVLANDILSRSCSAFQNEGFINYFGLQRFGTYEASTDSVGKCLLRGDLGQAIDLILSYSRDALAAAQDPDSKIRISEDDKKRALGLHKWKTEKDVAAALDLIPFRFSGERNIIKHLGTVNKKNNESLQNDFQGALGTLPKNLRGMYAHAYQSFVWNAVASERLKRHGAKVIPGDLVLVSEHKDKEAKPKEEVLEEVDEYGEVVINPQGENAAATSDGFERARALTEEEANSGQYSIFDVVLPQPGWDVEYPANDIGKFYSEFMLDPERGGGINPRDMRRRWRDISMPGGYRKIMAKSLGQVSFEVKTYKSDDEELVETDLSKLVKEGKSVTLEETKSKMMRSYTGPTNAQKPSGVEGDEKIATVLTFQLGSSTYATMALRELMKGGTEAFKPDFTR</sequence>
<keyword evidence="2" id="KW-0819">tRNA processing</keyword>
<dbReference type="PANTHER" id="PTHR13326">
    <property type="entry name" value="TRNA PSEUDOURIDINE SYNTHASE D"/>
    <property type="match status" value="1"/>
</dbReference>
<dbReference type="Pfam" id="PF01142">
    <property type="entry name" value="TruD"/>
    <property type="match status" value="1"/>
</dbReference>
<reference evidence="6 7" key="1">
    <citation type="submission" date="2024-02" db="EMBL/GenBank/DDBJ databases">
        <title>De novo assembly and annotation of 12 fungi associated with fruit tree decline syndrome in Ontario, Canada.</title>
        <authorList>
            <person name="Sulman M."/>
            <person name="Ellouze W."/>
            <person name="Ilyukhin E."/>
        </authorList>
    </citation>
    <scope>NUCLEOTIDE SEQUENCE [LARGE SCALE GENOMIC DNA]</scope>
    <source>
        <strain evidence="6 7">M1-105</strain>
    </source>
</reference>
<evidence type="ECO:0000259" key="5">
    <source>
        <dbReference type="PROSITE" id="PS50984"/>
    </source>
</evidence>
<name>A0ABR3TE80_9PEZI</name>
<evidence type="ECO:0000256" key="4">
    <source>
        <dbReference type="SAM" id="MobiDB-lite"/>
    </source>
</evidence>
<accession>A0ABR3TE80</accession>
<keyword evidence="3" id="KW-0413">Isomerase</keyword>
<gene>
    <name evidence="6" type="primary">PUS7</name>
    <name evidence="6" type="ORF">SLS56_000388</name>
</gene>
<dbReference type="InterPro" id="IPR020119">
    <property type="entry name" value="PsdUridine_synth_TruD_CS"/>
</dbReference>
<dbReference type="InterPro" id="IPR011760">
    <property type="entry name" value="PsdUridine_synth_TruD_insert"/>
</dbReference>
<dbReference type="PROSITE" id="PS50984">
    <property type="entry name" value="TRUD"/>
    <property type="match status" value="1"/>
</dbReference>
<dbReference type="PIRSF" id="PIRSF037016">
    <property type="entry name" value="Pseudouridin_synth_euk_prd"/>
    <property type="match status" value="1"/>
</dbReference>
<protein>
    <submittedName>
        <fullName evidence="6">Multisubstrate pseudouridine synthase 7</fullName>
    </submittedName>
</protein>
<evidence type="ECO:0000256" key="3">
    <source>
        <dbReference type="ARBA" id="ARBA00023235"/>
    </source>
</evidence>
<organism evidence="6 7">
    <name type="scientific">Neofusicoccum ribis</name>
    <dbReference type="NCBI Taxonomy" id="45134"/>
    <lineage>
        <taxon>Eukaryota</taxon>
        <taxon>Fungi</taxon>
        <taxon>Dikarya</taxon>
        <taxon>Ascomycota</taxon>
        <taxon>Pezizomycotina</taxon>
        <taxon>Dothideomycetes</taxon>
        <taxon>Dothideomycetes incertae sedis</taxon>
        <taxon>Botryosphaeriales</taxon>
        <taxon>Botryosphaeriaceae</taxon>
        <taxon>Neofusicoccum</taxon>
    </lineage>
</organism>
<feature type="compositionally biased region" description="Low complexity" evidence="4">
    <location>
        <begin position="26"/>
        <end position="49"/>
    </location>
</feature>
<feature type="compositionally biased region" description="Basic and acidic residues" evidence="4">
    <location>
        <begin position="1"/>
        <end position="15"/>
    </location>
</feature>
<evidence type="ECO:0000313" key="7">
    <source>
        <dbReference type="Proteomes" id="UP001521116"/>
    </source>
</evidence>
<comment type="caution">
    <text evidence="6">The sequence shown here is derived from an EMBL/GenBank/DDBJ whole genome shotgun (WGS) entry which is preliminary data.</text>
</comment>
<feature type="region of interest" description="Disordered" evidence="4">
    <location>
        <begin position="1"/>
        <end position="63"/>
    </location>
</feature>
<dbReference type="CDD" id="cd02576">
    <property type="entry name" value="PseudoU_synth_ScPUS7"/>
    <property type="match status" value="1"/>
</dbReference>